<dbReference type="EMBL" id="JADBJN010000002">
    <property type="protein sequence ID" value="KAG5675375.1"/>
    <property type="molecule type" value="Genomic_DNA"/>
</dbReference>
<keyword evidence="3" id="KW-1185">Reference proteome</keyword>
<proteinExistence type="predicted"/>
<protein>
    <recommendedName>
        <fullName evidence="4">Neuropeptide-like 4</fullName>
    </recommendedName>
</protein>
<dbReference type="Proteomes" id="UP001107558">
    <property type="component" value="Chromosome 2"/>
</dbReference>
<name>A0A9J6BZY1_POLVA</name>
<sequence length="73" mass="7925">MFKALIVVFALFAAVFAAPAENVEKRAIVSTYGALPYTYSAVPAVSAYSAYPYAYSGYPYASYIGAYPSVRYL</sequence>
<gene>
    <name evidence="2" type="ORF">PVAND_005284</name>
</gene>
<organism evidence="2 3">
    <name type="scientific">Polypedilum vanderplanki</name>
    <name type="common">Sleeping chironomid midge</name>
    <dbReference type="NCBI Taxonomy" id="319348"/>
    <lineage>
        <taxon>Eukaryota</taxon>
        <taxon>Metazoa</taxon>
        <taxon>Ecdysozoa</taxon>
        <taxon>Arthropoda</taxon>
        <taxon>Hexapoda</taxon>
        <taxon>Insecta</taxon>
        <taxon>Pterygota</taxon>
        <taxon>Neoptera</taxon>
        <taxon>Endopterygota</taxon>
        <taxon>Diptera</taxon>
        <taxon>Nematocera</taxon>
        <taxon>Chironomoidea</taxon>
        <taxon>Chironomidae</taxon>
        <taxon>Chironominae</taxon>
        <taxon>Polypedilum</taxon>
        <taxon>Polypedilum</taxon>
    </lineage>
</organism>
<dbReference type="AlphaFoldDB" id="A0A9J6BZY1"/>
<keyword evidence="1" id="KW-0732">Signal</keyword>
<evidence type="ECO:0000313" key="2">
    <source>
        <dbReference type="EMBL" id="KAG5675375.1"/>
    </source>
</evidence>
<evidence type="ECO:0000256" key="1">
    <source>
        <dbReference type="SAM" id="SignalP"/>
    </source>
</evidence>
<feature type="signal peptide" evidence="1">
    <location>
        <begin position="1"/>
        <end position="17"/>
    </location>
</feature>
<evidence type="ECO:0000313" key="3">
    <source>
        <dbReference type="Proteomes" id="UP001107558"/>
    </source>
</evidence>
<comment type="caution">
    <text evidence="2">The sequence shown here is derived from an EMBL/GenBank/DDBJ whole genome shotgun (WGS) entry which is preliminary data.</text>
</comment>
<feature type="chain" id="PRO_5039948640" description="Neuropeptide-like 4" evidence="1">
    <location>
        <begin position="18"/>
        <end position="73"/>
    </location>
</feature>
<accession>A0A9J6BZY1</accession>
<evidence type="ECO:0008006" key="4">
    <source>
        <dbReference type="Google" id="ProtNLM"/>
    </source>
</evidence>
<reference evidence="2" key="1">
    <citation type="submission" date="2021-03" db="EMBL/GenBank/DDBJ databases">
        <title>Chromosome level genome of the anhydrobiotic midge Polypedilum vanderplanki.</title>
        <authorList>
            <person name="Yoshida Y."/>
            <person name="Kikawada T."/>
            <person name="Gusev O."/>
        </authorList>
    </citation>
    <scope>NUCLEOTIDE SEQUENCE</scope>
    <source>
        <strain evidence="2">NIAS01</strain>
        <tissue evidence="2">Whole body or cell culture</tissue>
    </source>
</reference>